<feature type="domain" description="ISXO2-like transposase" evidence="1">
    <location>
        <begin position="5"/>
        <end position="79"/>
    </location>
</feature>
<dbReference type="STRING" id="610380.E2BG41"/>
<dbReference type="Pfam" id="PF12762">
    <property type="entry name" value="DDE_Tnp_IS1595"/>
    <property type="match status" value="1"/>
</dbReference>
<dbReference type="Proteomes" id="UP000008237">
    <property type="component" value="Unassembled WGS sequence"/>
</dbReference>
<organism evidence="3">
    <name type="scientific">Harpegnathos saltator</name>
    <name type="common">Jerdon's jumping ant</name>
    <dbReference type="NCBI Taxonomy" id="610380"/>
    <lineage>
        <taxon>Eukaryota</taxon>
        <taxon>Metazoa</taxon>
        <taxon>Ecdysozoa</taxon>
        <taxon>Arthropoda</taxon>
        <taxon>Hexapoda</taxon>
        <taxon>Insecta</taxon>
        <taxon>Pterygota</taxon>
        <taxon>Neoptera</taxon>
        <taxon>Endopterygota</taxon>
        <taxon>Hymenoptera</taxon>
        <taxon>Apocrita</taxon>
        <taxon>Aculeata</taxon>
        <taxon>Formicoidea</taxon>
        <taxon>Formicidae</taxon>
        <taxon>Ponerinae</taxon>
        <taxon>Ponerini</taxon>
        <taxon>Harpegnathos</taxon>
    </lineage>
</organism>
<evidence type="ECO:0000313" key="2">
    <source>
        <dbReference type="EMBL" id="EFN85309.1"/>
    </source>
</evidence>
<dbReference type="PANTHER" id="PTHR47163:SF2">
    <property type="entry name" value="SI:DKEY-17M8.2"/>
    <property type="match status" value="1"/>
</dbReference>
<feature type="non-terminal residue" evidence="2">
    <location>
        <position position="1"/>
    </location>
</feature>
<gene>
    <name evidence="2" type="ORF">EAI_15993</name>
</gene>
<dbReference type="PANTHER" id="PTHR47163">
    <property type="entry name" value="DDE_TNP_IS1595 DOMAIN-CONTAINING PROTEIN"/>
    <property type="match status" value="1"/>
</dbReference>
<evidence type="ECO:0000259" key="1">
    <source>
        <dbReference type="Pfam" id="PF12762"/>
    </source>
</evidence>
<dbReference type="EMBL" id="GL448115">
    <property type="protein sequence ID" value="EFN85309.1"/>
    <property type="molecule type" value="Genomic_DNA"/>
</dbReference>
<proteinExistence type="predicted"/>
<accession>E2BG41</accession>
<sequence length="93" mass="11398">WPFIGSIIYSDKWRAYDALSNDKNYTHETVNRSVNFVNPETGVYTQNIERLWRDMRANIPRYGTRDYYFTHYLAEFLFKIIHNFDIRIDTFFK</sequence>
<dbReference type="OrthoDB" id="10052789at2759"/>
<protein>
    <recommendedName>
        <fullName evidence="1">ISXO2-like transposase domain-containing protein</fullName>
    </recommendedName>
</protein>
<name>E2BG41_HARSA</name>
<dbReference type="OMA" id="YFTHYLA"/>
<dbReference type="InterPro" id="IPR053164">
    <property type="entry name" value="IS1016-like_transposase"/>
</dbReference>
<dbReference type="InterPro" id="IPR024445">
    <property type="entry name" value="Tnp_ISXO2-like"/>
</dbReference>
<reference evidence="2 3" key="1">
    <citation type="journal article" date="2010" name="Science">
        <title>Genomic comparison of the ants Camponotus floridanus and Harpegnathos saltator.</title>
        <authorList>
            <person name="Bonasio R."/>
            <person name="Zhang G."/>
            <person name="Ye C."/>
            <person name="Mutti N.S."/>
            <person name="Fang X."/>
            <person name="Qin N."/>
            <person name="Donahue G."/>
            <person name="Yang P."/>
            <person name="Li Q."/>
            <person name="Li C."/>
            <person name="Zhang P."/>
            <person name="Huang Z."/>
            <person name="Berger S.L."/>
            <person name="Reinberg D."/>
            <person name="Wang J."/>
            <person name="Liebig J."/>
        </authorList>
    </citation>
    <scope>NUCLEOTIDE SEQUENCE [LARGE SCALE GENOMIC DNA]</scope>
    <source>
        <strain evidence="2 3">R22 G/1</strain>
    </source>
</reference>
<dbReference type="InParanoid" id="E2BG41"/>
<keyword evidence="3" id="KW-1185">Reference proteome</keyword>
<evidence type="ECO:0000313" key="3">
    <source>
        <dbReference type="Proteomes" id="UP000008237"/>
    </source>
</evidence>
<feature type="non-terminal residue" evidence="2">
    <location>
        <position position="93"/>
    </location>
</feature>
<dbReference type="AlphaFoldDB" id="E2BG41"/>